<dbReference type="SUPFAM" id="SSF54001">
    <property type="entry name" value="Cysteine proteinases"/>
    <property type="match status" value="1"/>
</dbReference>
<dbReference type="InterPro" id="IPR038765">
    <property type="entry name" value="Papain-like_cys_pep_sf"/>
</dbReference>
<comment type="similarity">
    <text evidence="3 8">Belongs to the peptidase C19 family.</text>
</comment>
<reference evidence="11 12" key="1">
    <citation type="submission" date="2022-12" db="EMBL/GenBank/DDBJ databases">
        <title>Chromosome-level genome assembly of true bugs.</title>
        <authorList>
            <person name="Ma L."/>
            <person name="Li H."/>
        </authorList>
    </citation>
    <scope>NUCLEOTIDE SEQUENCE [LARGE SCALE GENOMIC DNA]</scope>
    <source>
        <strain evidence="11">Lab_2022b</strain>
    </source>
</reference>
<feature type="compositionally biased region" description="Low complexity" evidence="9">
    <location>
        <begin position="91"/>
        <end position="116"/>
    </location>
</feature>
<dbReference type="Pfam" id="PF00443">
    <property type="entry name" value="UCH"/>
    <property type="match status" value="1"/>
</dbReference>
<evidence type="ECO:0000256" key="7">
    <source>
        <dbReference type="ARBA" id="ARBA00022807"/>
    </source>
</evidence>
<feature type="region of interest" description="Disordered" evidence="9">
    <location>
        <begin position="91"/>
        <end position="140"/>
    </location>
</feature>
<feature type="compositionally biased region" description="Polar residues" evidence="9">
    <location>
        <begin position="655"/>
        <end position="671"/>
    </location>
</feature>
<feature type="domain" description="USP" evidence="10">
    <location>
        <begin position="177"/>
        <end position="488"/>
    </location>
</feature>
<accession>A0AAW1CVG1</accession>
<evidence type="ECO:0000256" key="3">
    <source>
        <dbReference type="ARBA" id="ARBA00009085"/>
    </source>
</evidence>
<dbReference type="PROSITE" id="PS00973">
    <property type="entry name" value="USP_2"/>
    <property type="match status" value="1"/>
</dbReference>
<evidence type="ECO:0000256" key="9">
    <source>
        <dbReference type="SAM" id="MobiDB-lite"/>
    </source>
</evidence>
<sequence length="871" mass="96596">MPAQSGDNRVSAALAFSLIPRFGKKMGEISSPSSSSTSGATATESRILPTVTEVLSANIKYTNSDECYSPIGLYTKLKNKYTLLTANNQDTGNNIPSSCSTNSNNNNNNSTPVSSPKITPSPATSEKKNQQQIVQSSTPQKVINKSVNTASLPLPKKVLYPPNLICLGWKGSVPVGAGFVNLGNTCYLNSALQALLHVPAFVNWLQSDTKHSSQCEAMNGLTHSECLICVMTKILHNTHKFTGSAIKPLNIYSKLKDICKHLVHGQQEDAHEFLRYLIEGMERSYLTIFNGMRLDSYSKETTPLNQIFGGYMRTEVTCLDCGYVSTTFQHFQDLLLDIRQANSVEEALESYFSRERLGDGDQAYKCSQCKRKANATKKFSIERPPKALCIQLKRFNAMGGKNNKHISVKQTLDMTKYIHPSHPPGCPLKYKLVSMVSHLGQSANCGHYTAIGQSAAGSYYHFDDSVVRPVPLQNVLNTNAYIIMYELVETSRDKSFDHISLETNGIKVKSNESQLPQPQSAQEKKIKNEEEKQSTPTSSKQPHSLLDNKVTFENCNSSVTPKKVQKNGVNSKDTPNVECSLVPYLSESSESESGCDVNHTSSPRSTNISSSNHSKGKNVIRGKLDDKEKKENSIDSIVQKDKLSGKGENKIGIESSPNKTALKSEETTSAGKWSVIRTGDRDSWIRDNNNKDIKQSTSPGSKDSEISRNVSSNGFSSPSSSPRTTMQSLLEMSHQGYGTSNVSSWNGDKSKLSKDIENRNQNKRPFTSYDDCDRGKVKKKRYKNIDNDVNNSWNAGQDCFNNRKNWSTPFNGNSRQNFYKNYTYRKSKGHHNNHSNYREMSGNSPWGRGPAGGNSFSLMHSPHLFKKPHCT</sequence>
<dbReference type="GO" id="GO:0005730">
    <property type="term" value="C:nucleolus"/>
    <property type="evidence" value="ECO:0007669"/>
    <property type="project" value="UniProtKB-SubCell"/>
</dbReference>
<dbReference type="EC" id="3.4.19.12" evidence="8"/>
<organism evidence="11 12">
    <name type="scientific">Rhynocoris fuscipes</name>
    <dbReference type="NCBI Taxonomy" id="488301"/>
    <lineage>
        <taxon>Eukaryota</taxon>
        <taxon>Metazoa</taxon>
        <taxon>Ecdysozoa</taxon>
        <taxon>Arthropoda</taxon>
        <taxon>Hexapoda</taxon>
        <taxon>Insecta</taxon>
        <taxon>Pterygota</taxon>
        <taxon>Neoptera</taxon>
        <taxon>Paraneoptera</taxon>
        <taxon>Hemiptera</taxon>
        <taxon>Heteroptera</taxon>
        <taxon>Panheteroptera</taxon>
        <taxon>Cimicomorpha</taxon>
        <taxon>Reduviidae</taxon>
        <taxon>Harpactorinae</taxon>
        <taxon>Harpactorini</taxon>
        <taxon>Rhynocoris</taxon>
    </lineage>
</organism>
<keyword evidence="12" id="KW-1185">Reference proteome</keyword>
<dbReference type="InterPro" id="IPR028889">
    <property type="entry name" value="USP"/>
</dbReference>
<gene>
    <name evidence="11" type="ORF">O3M35_011527</name>
</gene>
<feature type="compositionally biased region" description="Polar residues" evidence="9">
    <location>
        <begin position="724"/>
        <end position="747"/>
    </location>
</feature>
<dbReference type="GO" id="GO:0006508">
    <property type="term" value="P:proteolysis"/>
    <property type="evidence" value="ECO:0007669"/>
    <property type="project" value="UniProtKB-KW"/>
</dbReference>
<dbReference type="PROSITE" id="PS00972">
    <property type="entry name" value="USP_1"/>
    <property type="match status" value="1"/>
</dbReference>
<protein>
    <recommendedName>
        <fullName evidence="8">Ubiquitin carboxyl-terminal hydrolase</fullName>
        <ecNumber evidence="8">3.4.19.12</ecNumber>
    </recommendedName>
</protein>
<comment type="catalytic activity">
    <reaction evidence="1 8">
        <text>Thiol-dependent hydrolysis of ester, thioester, amide, peptide and isopeptide bonds formed by the C-terminal Gly of ubiquitin (a 76-residue protein attached to proteins as an intracellular targeting signal).</text>
        <dbReference type="EC" id="3.4.19.12"/>
    </reaction>
</comment>
<dbReference type="FunFam" id="3.90.70.10:FF:000119">
    <property type="entry name" value="Ubiquitin specific peptidase 36"/>
    <property type="match status" value="1"/>
</dbReference>
<comment type="subcellular location">
    <subcellularLocation>
        <location evidence="2">Nucleus</location>
        <location evidence="2">Nucleolus</location>
    </subcellularLocation>
</comment>
<dbReference type="EMBL" id="JAPXFL010000008">
    <property type="protein sequence ID" value="KAK9502829.1"/>
    <property type="molecule type" value="Genomic_DNA"/>
</dbReference>
<keyword evidence="6 8" id="KW-0378">Hydrolase</keyword>
<feature type="compositionally biased region" description="Polar residues" evidence="9">
    <location>
        <begin position="117"/>
        <end position="140"/>
    </location>
</feature>
<feature type="compositionally biased region" description="Basic and acidic residues" evidence="9">
    <location>
        <begin position="678"/>
        <end position="694"/>
    </location>
</feature>
<dbReference type="PANTHER" id="PTHR24006:SF758">
    <property type="entry name" value="UBIQUITIN CARBOXYL-TERMINAL HYDROLASE 36"/>
    <property type="match status" value="1"/>
</dbReference>
<dbReference type="Proteomes" id="UP001461498">
    <property type="component" value="Unassembled WGS sequence"/>
</dbReference>
<keyword evidence="7 8" id="KW-0788">Thiol protease</keyword>
<feature type="compositionally biased region" description="Polar residues" evidence="9">
    <location>
        <begin position="511"/>
        <end position="521"/>
    </location>
</feature>
<feature type="compositionally biased region" description="Low complexity" evidence="9">
    <location>
        <begin position="599"/>
        <end position="613"/>
    </location>
</feature>
<dbReference type="InterPro" id="IPR001394">
    <property type="entry name" value="Peptidase_C19_UCH"/>
</dbReference>
<dbReference type="GO" id="GO:0004843">
    <property type="term" value="F:cysteine-type deubiquitinase activity"/>
    <property type="evidence" value="ECO:0007669"/>
    <property type="project" value="UniProtKB-UniRule"/>
</dbReference>
<dbReference type="Gene3D" id="3.90.70.10">
    <property type="entry name" value="Cysteine proteinases"/>
    <property type="match status" value="1"/>
</dbReference>
<feature type="compositionally biased region" description="Basic and acidic residues" evidence="9">
    <location>
        <begin position="748"/>
        <end position="760"/>
    </location>
</feature>
<feature type="region of interest" description="Disordered" evidence="9">
    <location>
        <begin position="507"/>
        <end position="546"/>
    </location>
</feature>
<dbReference type="AlphaFoldDB" id="A0AAW1CVG1"/>
<evidence type="ECO:0000256" key="5">
    <source>
        <dbReference type="ARBA" id="ARBA00022786"/>
    </source>
</evidence>
<dbReference type="GO" id="GO:0016579">
    <property type="term" value="P:protein deubiquitination"/>
    <property type="evidence" value="ECO:0007669"/>
    <property type="project" value="InterPro"/>
</dbReference>
<dbReference type="PANTHER" id="PTHR24006">
    <property type="entry name" value="UBIQUITIN CARBOXYL-TERMINAL HYDROLASE"/>
    <property type="match status" value="1"/>
</dbReference>
<name>A0AAW1CVG1_9HEMI</name>
<dbReference type="GO" id="GO:0005829">
    <property type="term" value="C:cytosol"/>
    <property type="evidence" value="ECO:0007669"/>
    <property type="project" value="TreeGrafter"/>
</dbReference>
<keyword evidence="5 8" id="KW-0833">Ubl conjugation pathway</keyword>
<dbReference type="InterPro" id="IPR018200">
    <property type="entry name" value="USP_CS"/>
</dbReference>
<evidence type="ECO:0000259" key="10">
    <source>
        <dbReference type="PROSITE" id="PS50235"/>
    </source>
</evidence>
<evidence type="ECO:0000256" key="6">
    <source>
        <dbReference type="ARBA" id="ARBA00022801"/>
    </source>
</evidence>
<evidence type="ECO:0000256" key="2">
    <source>
        <dbReference type="ARBA" id="ARBA00004604"/>
    </source>
</evidence>
<evidence type="ECO:0000256" key="4">
    <source>
        <dbReference type="ARBA" id="ARBA00022670"/>
    </source>
</evidence>
<evidence type="ECO:0000256" key="8">
    <source>
        <dbReference type="RuleBase" id="RU366025"/>
    </source>
</evidence>
<dbReference type="PROSITE" id="PS50235">
    <property type="entry name" value="USP_3"/>
    <property type="match status" value="1"/>
</dbReference>
<evidence type="ECO:0000256" key="1">
    <source>
        <dbReference type="ARBA" id="ARBA00000707"/>
    </source>
</evidence>
<feature type="compositionally biased region" description="Low complexity" evidence="9">
    <location>
        <begin position="707"/>
        <end position="723"/>
    </location>
</feature>
<proteinExistence type="inferred from homology"/>
<feature type="compositionally biased region" description="Basic and acidic residues" evidence="9">
    <location>
        <begin position="622"/>
        <end position="651"/>
    </location>
</feature>
<evidence type="ECO:0000313" key="11">
    <source>
        <dbReference type="EMBL" id="KAK9502828.1"/>
    </source>
</evidence>
<feature type="region of interest" description="Disordered" evidence="9">
    <location>
        <begin position="588"/>
        <end position="771"/>
    </location>
</feature>
<dbReference type="InterPro" id="IPR050164">
    <property type="entry name" value="Peptidase_C19"/>
</dbReference>
<dbReference type="GO" id="GO:0042981">
    <property type="term" value="P:regulation of apoptotic process"/>
    <property type="evidence" value="ECO:0007669"/>
    <property type="project" value="TreeGrafter"/>
</dbReference>
<feature type="compositionally biased region" description="Basic and acidic residues" evidence="9">
    <location>
        <begin position="522"/>
        <end position="533"/>
    </location>
</feature>
<evidence type="ECO:0000313" key="12">
    <source>
        <dbReference type="Proteomes" id="UP001461498"/>
    </source>
</evidence>
<comment type="caution">
    <text evidence="11">The sequence shown here is derived from an EMBL/GenBank/DDBJ whole genome shotgun (WGS) entry which is preliminary data.</text>
</comment>
<keyword evidence="4 8" id="KW-0645">Protease</keyword>
<dbReference type="EMBL" id="JAPXFL010000008">
    <property type="protein sequence ID" value="KAK9502828.1"/>
    <property type="molecule type" value="Genomic_DNA"/>
</dbReference>